<dbReference type="Proteomes" id="UP000784294">
    <property type="component" value="Unassembled WGS sequence"/>
</dbReference>
<evidence type="ECO:0008006" key="4">
    <source>
        <dbReference type="Google" id="ProtNLM"/>
    </source>
</evidence>
<evidence type="ECO:0000313" key="3">
    <source>
        <dbReference type="Proteomes" id="UP000784294"/>
    </source>
</evidence>
<evidence type="ECO:0000256" key="1">
    <source>
        <dbReference type="SAM" id="Coils"/>
    </source>
</evidence>
<accession>A0A448X4E1</accession>
<protein>
    <recommendedName>
        <fullName evidence="4">Myosin tail domain-containing protein</fullName>
    </recommendedName>
</protein>
<dbReference type="EMBL" id="CAAALY010089786">
    <property type="protein sequence ID" value="VEL27772.1"/>
    <property type="molecule type" value="Genomic_DNA"/>
</dbReference>
<organism evidence="2 3">
    <name type="scientific">Protopolystoma xenopodis</name>
    <dbReference type="NCBI Taxonomy" id="117903"/>
    <lineage>
        <taxon>Eukaryota</taxon>
        <taxon>Metazoa</taxon>
        <taxon>Spiralia</taxon>
        <taxon>Lophotrochozoa</taxon>
        <taxon>Platyhelminthes</taxon>
        <taxon>Monogenea</taxon>
        <taxon>Polyopisthocotylea</taxon>
        <taxon>Polystomatidea</taxon>
        <taxon>Polystomatidae</taxon>
        <taxon>Protopolystoma</taxon>
    </lineage>
</organism>
<comment type="caution">
    <text evidence="2">The sequence shown here is derived from an EMBL/GenBank/DDBJ whole genome shotgun (WGS) entry which is preliminary data.</text>
</comment>
<dbReference type="AlphaFoldDB" id="A0A448X4E1"/>
<proteinExistence type="predicted"/>
<gene>
    <name evidence="2" type="ORF">PXEA_LOCUS21212</name>
</gene>
<sequence>MEAELEEVTERLEEQGGATALQMDLNKKRDAENMKLKRELEEARIQHEQQIAVLRKKKSDELNEISCQLDLSNKAKVK</sequence>
<dbReference type="OrthoDB" id="312459at2759"/>
<feature type="coiled-coil region" evidence="1">
    <location>
        <begin position="26"/>
        <end position="57"/>
    </location>
</feature>
<evidence type="ECO:0000313" key="2">
    <source>
        <dbReference type="EMBL" id="VEL27772.1"/>
    </source>
</evidence>
<name>A0A448X4E1_9PLAT</name>
<dbReference type="Gene3D" id="1.20.5.340">
    <property type="match status" value="1"/>
</dbReference>
<reference evidence="2" key="1">
    <citation type="submission" date="2018-11" db="EMBL/GenBank/DDBJ databases">
        <authorList>
            <consortium name="Pathogen Informatics"/>
        </authorList>
    </citation>
    <scope>NUCLEOTIDE SEQUENCE</scope>
</reference>
<keyword evidence="3" id="KW-1185">Reference proteome</keyword>
<keyword evidence="1" id="KW-0175">Coiled coil</keyword>